<dbReference type="InterPro" id="IPR001357">
    <property type="entry name" value="BRCT_dom"/>
</dbReference>
<evidence type="ECO:0000256" key="1">
    <source>
        <dbReference type="SAM" id="MobiDB-lite"/>
    </source>
</evidence>
<dbReference type="STRING" id="183478.A0A364N6M4"/>
<dbReference type="AlphaFoldDB" id="A0A364N6M4"/>
<sequence>MWTLVSSRHFDTPGSSNEIGLPEEGTAHIVLGVNSHHFGVVRALIPRLQVAGPFGIKLEAVVDKLTITPDQAHPVCASPGKFELQPRDGDRIEAIFLRHGDIISFHSSESSLTCKWSNTEIQVNSSAAPDANGVGGTPEDETEDEDLNGNTVVSLPQNNRSRPRATPQLPHQQSLVIQETPTAARVNSASNSVAADIKPPNFTEKGSEPVKDTPIPSRELEPEPEPAPEAFSTARTGEPQDKPPAPFKTPQNAIVPPSADASTTRPVTYDDGSSLRVVNNSSPQVQIPPRSSRKRTTSAMEDVSESEHEALAVPIKRTKTSDDEDIQDSRLSSIEVTSRKPAKKGKKRLLEIVEVGASSQAKEHGPAKSHPSSQQSTHTTAETYEGPPPRVASSNSTITKTSQAVKLLKKQRGAYVEKLNDDFNVLCVRDGDLQKKAKVLYAIARGIHIVTDTWLLDSAKEGRLLPLSAYKPNISKQEKEWKFKFDNVFGQPQRPFEGYTLHFTKSLKATFESFPEITAVCTAAGAESVTSTRIKSTGESIVLANNPDDDQEAQKLMKDGVTCYTKDLFTYSIFRGVLDLDSDEFKMKAPVADSTPSKEKKKRGRKST</sequence>
<accession>A0A364N6M4</accession>
<feature type="compositionally biased region" description="Basic residues" evidence="1">
    <location>
        <begin position="599"/>
        <end position="608"/>
    </location>
</feature>
<comment type="caution">
    <text evidence="3">The sequence shown here is derived from an EMBL/GenBank/DDBJ whole genome shotgun (WGS) entry which is preliminary data.</text>
</comment>
<dbReference type="OrthoDB" id="342264at2759"/>
<feature type="compositionally biased region" description="Acidic residues" evidence="1">
    <location>
        <begin position="138"/>
        <end position="147"/>
    </location>
</feature>
<dbReference type="CDD" id="cd17744">
    <property type="entry name" value="BRCT_MDC1_rpt1"/>
    <property type="match status" value="1"/>
</dbReference>
<dbReference type="Proteomes" id="UP000249619">
    <property type="component" value="Unassembled WGS sequence"/>
</dbReference>
<feature type="compositionally biased region" description="Polar residues" evidence="1">
    <location>
        <begin position="148"/>
        <end position="160"/>
    </location>
</feature>
<dbReference type="SUPFAM" id="SSF52113">
    <property type="entry name" value="BRCT domain"/>
    <property type="match status" value="1"/>
</dbReference>
<evidence type="ECO:0000313" key="3">
    <source>
        <dbReference type="EMBL" id="RAR12681.1"/>
    </source>
</evidence>
<feature type="region of interest" description="Disordered" evidence="1">
    <location>
        <begin position="1"/>
        <end position="21"/>
    </location>
</feature>
<dbReference type="PROSITE" id="PS50172">
    <property type="entry name" value="BRCT"/>
    <property type="match status" value="1"/>
</dbReference>
<dbReference type="InterPro" id="IPR036420">
    <property type="entry name" value="BRCT_dom_sf"/>
</dbReference>
<name>A0A364N6M4_STELY</name>
<evidence type="ECO:0000313" key="4">
    <source>
        <dbReference type="Proteomes" id="UP000249619"/>
    </source>
</evidence>
<organism evidence="3 4">
    <name type="scientific">Stemphylium lycopersici</name>
    <name type="common">Tomato gray leaf spot disease fungus</name>
    <name type="synonym">Thyrospora lycopersici</name>
    <dbReference type="NCBI Taxonomy" id="183478"/>
    <lineage>
        <taxon>Eukaryota</taxon>
        <taxon>Fungi</taxon>
        <taxon>Dikarya</taxon>
        <taxon>Ascomycota</taxon>
        <taxon>Pezizomycotina</taxon>
        <taxon>Dothideomycetes</taxon>
        <taxon>Pleosporomycetidae</taxon>
        <taxon>Pleosporales</taxon>
        <taxon>Pleosporineae</taxon>
        <taxon>Pleosporaceae</taxon>
        <taxon>Stemphylium</taxon>
    </lineage>
</organism>
<reference evidence="4" key="1">
    <citation type="submission" date="2018-05" db="EMBL/GenBank/DDBJ databases">
        <title>Draft genome sequence of Stemphylium lycopersici strain CIDEFI 213.</title>
        <authorList>
            <person name="Medina R."/>
            <person name="Franco M.E.E."/>
            <person name="Lucentini C.G."/>
            <person name="Saparrat M.C.N."/>
            <person name="Balatti P.A."/>
        </authorList>
    </citation>
    <scope>NUCLEOTIDE SEQUENCE [LARGE SCALE GENOMIC DNA]</scope>
    <source>
        <strain evidence="4">CIDEFI 213</strain>
    </source>
</reference>
<proteinExistence type="predicted"/>
<feature type="region of interest" description="Disordered" evidence="1">
    <location>
        <begin position="589"/>
        <end position="608"/>
    </location>
</feature>
<protein>
    <submittedName>
        <fullName evidence="3">Brct domain-containing protein</fullName>
    </submittedName>
</protein>
<feature type="region of interest" description="Disordered" evidence="1">
    <location>
        <begin position="124"/>
        <end position="398"/>
    </location>
</feature>
<feature type="domain" description="BRCT" evidence="2">
    <location>
        <begin position="379"/>
        <end position="472"/>
    </location>
</feature>
<keyword evidence="4" id="KW-1185">Reference proteome</keyword>
<evidence type="ECO:0000259" key="2">
    <source>
        <dbReference type="PROSITE" id="PS50172"/>
    </source>
</evidence>
<dbReference type="EMBL" id="QGDH01000047">
    <property type="protein sequence ID" value="RAR12681.1"/>
    <property type="molecule type" value="Genomic_DNA"/>
</dbReference>
<dbReference type="Gene3D" id="3.40.50.10190">
    <property type="entry name" value="BRCT domain"/>
    <property type="match status" value="2"/>
</dbReference>
<feature type="compositionally biased region" description="Low complexity" evidence="1">
    <location>
        <begin position="369"/>
        <end position="380"/>
    </location>
</feature>
<feature type="compositionally biased region" description="Polar residues" evidence="1">
    <location>
        <begin position="276"/>
        <end position="285"/>
    </location>
</feature>
<feature type="compositionally biased region" description="Low complexity" evidence="1">
    <location>
        <begin position="183"/>
        <end position="195"/>
    </location>
</feature>
<gene>
    <name evidence="3" type="ORF">DDE83_003948</name>
</gene>
<feature type="compositionally biased region" description="Polar residues" evidence="1">
    <location>
        <begin position="169"/>
        <end position="181"/>
    </location>
</feature>